<gene>
    <name evidence="3" type="ORF">IPJ27_00755</name>
</gene>
<dbReference type="Pfam" id="PF12890">
    <property type="entry name" value="DHOase"/>
    <property type="match status" value="1"/>
</dbReference>
<evidence type="ECO:0000256" key="1">
    <source>
        <dbReference type="ARBA" id="ARBA00022975"/>
    </source>
</evidence>
<dbReference type="PANTHER" id="PTHR43668:SF2">
    <property type="entry name" value="ALLANTOINASE"/>
    <property type="match status" value="1"/>
</dbReference>
<sequence>MSKPHLHIRNARLIDPKNGLDAPLDLFVADGRIAAIGEPPAGFSPERSINALGLIACPGLVDLSTRLGGIEPELSAAVAGGVTSLACPPDTKPPLDEPGLVERLVRRSEATGLARVYPIGALTEDLAGLRLAEMNGLARAGCIAFSQAKQAIVDTQSLLRAMQYAATFGYAVHLRPQDDFLAREGVAHDGEVAARLGLTGIPVSAETVAIATALQLAGETGVRLHLARLSSAAGVDLIRAARRSGVVVSCDVAIHHLHLSEQDIGYFDSNSRFDPPLRSARDREALRAAVTEGLAAICSDHTPVDADGKQLPFAEARPGATALELLLPLTLQLAAEENTHAARNDLRWELHANVPATAGHDPDWDLVGGGPNAWHEGRLPLATALARVTCDPAAILGIDAGSLSVGSAADVCLFDPDEVWRATPDTLRSQGKNTPFVGCEVRGRVRMTLVGGRIVFEA</sequence>
<dbReference type="Proteomes" id="UP000697998">
    <property type="component" value="Unassembled WGS sequence"/>
</dbReference>
<evidence type="ECO:0000313" key="3">
    <source>
        <dbReference type="EMBL" id="MBK7673399.1"/>
    </source>
</evidence>
<dbReference type="AlphaFoldDB" id="A0A935PVK7"/>
<keyword evidence="3" id="KW-0378">Hydrolase</keyword>
<dbReference type="InterPro" id="IPR050138">
    <property type="entry name" value="DHOase/Allantoinase_Hydrolase"/>
</dbReference>
<dbReference type="EC" id="3.5.2.3" evidence="3"/>
<dbReference type="GO" id="GO:0004038">
    <property type="term" value="F:allantoinase activity"/>
    <property type="evidence" value="ECO:0007669"/>
    <property type="project" value="TreeGrafter"/>
</dbReference>
<dbReference type="EMBL" id="JADJMH010000001">
    <property type="protein sequence ID" value="MBK7673399.1"/>
    <property type="molecule type" value="Genomic_DNA"/>
</dbReference>
<dbReference type="PANTHER" id="PTHR43668">
    <property type="entry name" value="ALLANTOINASE"/>
    <property type="match status" value="1"/>
</dbReference>
<dbReference type="CDD" id="cd01317">
    <property type="entry name" value="DHOase_IIa"/>
    <property type="match status" value="1"/>
</dbReference>
<accession>A0A935PVK7</accession>
<dbReference type="SUPFAM" id="SSF51338">
    <property type="entry name" value="Composite domain of metallo-dependent hydrolases"/>
    <property type="match status" value="1"/>
</dbReference>
<dbReference type="Gene3D" id="3.20.20.140">
    <property type="entry name" value="Metal-dependent hydrolases"/>
    <property type="match status" value="2"/>
</dbReference>
<dbReference type="GO" id="GO:0004151">
    <property type="term" value="F:dihydroorotase activity"/>
    <property type="evidence" value="ECO:0007669"/>
    <property type="project" value="UniProtKB-EC"/>
</dbReference>
<proteinExistence type="predicted"/>
<feature type="domain" description="Dihydroorotase catalytic" evidence="2">
    <location>
        <begin position="57"/>
        <end position="231"/>
    </location>
</feature>
<dbReference type="GO" id="GO:0005737">
    <property type="term" value="C:cytoplasm"/>
    <property type="evidence" value="ECO:0007669"/>
    <property type="project" value="TreeGrafter"/>
</dbReference>
<reference evidence="3 4" key="1">
    <citation type="submission" date="2020-10" db="EMBL/GenBank/DDBJ databases">
        <title>Connecting structure to function with the recovery of over 1000 high-quality activated sludge metagenome-assembled genomes encoding full-length rRNA genes using long-read sequencing.</title>
        <authorList>
            <person name="Singleton C.M."/>
            <person name="Petriglieri F."/>
            <person name="Kristensen J.M."/>
            <person name="Kirkegaard R.H."/>
            <person name="Michaelsen T.Y."/>
            <person name="Andersen M.H."/>
            <person name="Karst S.M."/>
            <person name="Dueholm M.S."/>
            <person name="Nielsen P.H."/>
            <person name="Albertsen M."/>
        </authorList>
    </citation>
    <scope>NUCLEOTIDE SEQUENCE [LARGE SCALE GENOMIC DNA]</scope>
    <source>
        <strain evidence="3">EsbW_18-Q3-R4-48_BATAC.285</strain>
    </source>
</reference>
<organism evidence="3 4">
    <name type="scientific">Candidatus Accumulibacter proximus</name>
    <dbReference type="NCBI Taxonomy" id="2954385"/>
    <lineage>
        <taxon>Bacteria</taxon>
        <taxon>Pseudomonadati</taxon>
        <taxon>Pseudomonadota</taxon>
        <taxon>Betaproteobacteria</taxon>
        <taxon>Candidatus Accumulibacter</taxon>
    </lineage>
</organism>
<evidence type="ECO:0000313" key="4">
    <source>
        <dbReference type="Proteomes" id="UP000697998"/>
    </source>
</evidence>
<dbReference type="GO" id="GO:0006145">
    <property type="term" value="P:purine nucleobase catabolic process"/>
    <property type="evidence" value="ECO:0007669"/>
    <property type="project" value="TreeGrafter"/>
</dbReference>
<dbReference type="InterPro" id="IPR024403">
    <property type="entry name" value="DHOase_cat"/>
</dbReference>
<protein>
    <submittedName>
        <fullName evidence="3">Dihydroorotase</fullName>
        <ecNumber evidence="3">3.5.2.3</ecNumber>
    </submittedName>
</protein>
<dbReference type="SUPFAM" id="SSF51556">
    <property type="entry name" value="Metallo-dependent hydrolases"/>
    <property type="match status" value="1"/>
</dbReference>
<dbReference type="InterPro" id="IPR032466">
    <property type="entry name" value="Metal_Hydrolase"/>
</dbReference>
<dbReference type="GO" id="GO:0046872">
    <property type="term" value="F:metal ion binding"/>
    <property type="evidence" value="ECO:0007669"/>
    <property type="project" value="InterPro"/>
</dbReference>
<comment type="caution">
    <text evidence="3">The sequence shown here is derived from an EMBL/GenBank/DDBJ whole genome shotgun (WGS) entry which is preliminary data.</text>
</comment>
<dbReference type="InterPro" id="IPR011059">
    <property type="entry name" value="Metal-dep_hydrolase_composite"/>
</dbReference>
<name>A0A935PVK7_9PROT</name>
<dbReference type="NCBIfam" id="NF005791">
    <property type="entry name" value="PRK07627.1"/>
    <property type="match status" value="1"/>
</dbReference>
<keyword evidence="1" id="KW-0665">Pyrimidine biosynthesis</keyword>
<evidence type="ECO:0000259" key="2">
    <source>
        <dbReference type="Pfam" id="PF12890"/>
    </source>
</evidence>
<dbReference type="GO" id="GO:0006221">
    <property type="term" value="P:pyrimidine nucleotide biosynthetic process"/>
    <property type="evidence" value="ECO:0007669"/>
    <property type="project" value="UniProtKB-KW"/>
</dbReference>
<dbReference type="InterPro" id="IPR004722">
    <property type="entry name" value="DHOase"/>
</dbReference>